<organism evidence="2 3">
    <name type="scientific">Venturia inaequalis</name>
    <name type="common">Apple scab fungus</name>
    <dbReference type="NCBI Taxonomy" id="5025"/>
    <lineage>
        <taxon>Eukaryota</taxon>
        <taxon>Fungi</taxon>
        <taxon>Dikarya</taxon>
        <taxon>Ascomycota</taxon>
        <taxon>Pezizomycotina</taxon>
        <taxon>Dothideomycetes</taxon>
        <taxon>Pleosporomycetidae</taxon>
        <taxon>Venturiales</taxon>
        <taxon>Venturiaceae</taxon>
        <taxon>Venturia</taxon>
    </lineage>
</organism>
<proteinExistence type="predicted"/>
<dbReference type="Proteomes" id="UP000447873">
    <property type="component" value="Unassembled WGS sequence"/>
</dbReference>
<evidence type="ECO:0000313" key="2">
    <source>
        <dbReference type="EMBL" id="KAE9965887.1"/>
    </source>
</evidence>
<feature type="region of interest" description="Disordered" evidence="1">
    <location>
        <begin position="1"/>
        <end position="26"/>
    </location>
</feature>
<gene>
    <name evidence="2" type="ORF">EG328_009326</name>
</gene>
<protein>
    <submittedName>
        <fullName evidence="2">Uncharacterized protein</fullName>
    </submittedName>
</protein>
<evidence type="ECO:0000313" key="3">
    <source>
        <dbReference type="Proteomes" id="UP000447873"/>
    </source>
</evidence>
<feature type="region of interest" description="Disordered" evidence="1">
    <location>
        <begin position="149"/>
        <end position="188"/>
    </location>
</feature>
<name>A0A8H3UA73_VENIN</name>
<comment type="caution">
    <text evidence="2">The sequence shown here is derived from an EMBL/GenBank/DDBJ whole genome shotgun (WGS) entry which is preliminary data.</text>
</comment>
<evidence type="ECO:0000256" key="1">
    <source>
        <dbReference type="SAM" id="MobiDB-lite"/>
    </source>
</evidence>
<accession>A0A8H3UA73</accession>
<dbReference type="EMBL" id="WNWS01000555">
    <property type="protein sequence ID" value="KAE9965887.1"/>
    <property type="molecule type" value="Genomic_DNA"/>
</dbReference>
<dbReference type="AlphaFoldDB" id="A0A8H3UA73"/>
<reference evidence="2 3" key="1">
    <citation type="submission" date="2018-12" db="EMBL/GenBank/DDBJ databases">
        <title>Venturia inaequalis Genome Resource.</title>
        <authorList>
            <person name="Lichtner F.J."/>
        </authorList>
    </citation>
    <scope>NUCLEOTIDE SEQUENCE [LARGE SCALE GENOMIC DNA]</scope>
    <source>
        <strain evidence="2 3">120213</strain>
    </source>
</reference>
<feature type="compositionally biased region" description="Polar residues" evidence="1">
    <location>
        <begin position="155"/>
        <end position="188"/>
    </location>
</feature>
<feature type="region of interest" description="Disordered" evidence="1">
    <location>
        <begin position="238"/>
        <end position="272"/>
    </location>
</feature>
<feature type="compositionally biased region" description="Basic and acidic residues" evidence="1">
    <location>
        <begin position="262"/>
        <end position="272"/>
    </location>
</feature>
<sequence>MSDDMDFEYTINHADKDSQRGQAERDEEARLVFLSYDELDLILSQHSRDAEEAIELAARQTPRPQIFEPANIAPSHPEVIPKVIAPPQPIQPFSPEEENLGVAGPDSIQVVAAPPKIYRLRLKGEGLKQLLAQKKQTLLTEKAFRGRGIDLRQIPNDNPPNTSATPSLPSYSEQMGATDTTRSLAAHSQHQILPNNIAPVSFSMFDAPRSAPQASRSMMNPGGVQLFRRANYMEWPNGQPVAGSNRANAPLHAPLGPKAYSHGRDYSRWKRT</sequence>
<feature type="compositionally biased region" description="Basic and acidic residues" evidence="1">
    <location>
        <begin position="13"/>
        <end position="26"/>
    </location>
</feature>